<sequence>MGKGNRNKQLKIKEISIKQKKREEQALKRKKSRKIVIVSVCGILCAAILCTAGVLIANAVLDSGDLLRSKVCLSSENYKVDEAMITFYIYKTYNSYVDSLGADTLKNKYGLDTSVSLKDQYEEDKTTWYDYFRNMSVDSAKEMLVLSEAAREAGVSLSEKELSICDNKAGELDVKKYGRGVNIDDIKRSLKLSSLVSKYLNDINEGIKVSDDDIQSYYTKNKYDYLSFDYRCYSINFSSTGEEGKLTADEAKAKADKLAAVSSVDEFLSSAETLIRENNPGFTDDQVEADLNETLSVKANYDSTDNFKVWAFSDGRNVGETYVSKGTSSYSVYLLVSLPALDESITKNVRHILITAASAGSDSAATALATDILKQFNSGDKTTDSFALLAFEYSEDGGSAAKGGKYTNVYSHQMVDEFDEWCFDPARKSGDTGIIKSNFGYHVMYFEGDGLPKWKADVFDAVSAEKYKEIYEGFEAKYPVK</sequence>
<protein>
    <submittedName>
        <fullName evidence="3">Chaperone SurA</fullName>
        <ecNumber evidence="3">5.2.1.8</ecNumber>
    </submittedName>
</protein>
<organism evidence="3">
    <name type="scientific">bioreactor metagenome</name>
    <dbReference type="NCBI Taxonomy" id="1076179"/>
    <lineage>
        <taxon>unclassified sequences</taxon>
        <taxon>metagenomes</taxon>
        <taxon>ecological metagenomes</taxon>
    </lineage>
</organism>
<reference evidence="3" key="1">
    <citation type="submission" date="2019-08" db="EMBL/GenBank/DDBJ databases">
        <authorList>
            <person name="Kucharzyk K."/>
            <person name="Murdoch R.W."/>
            <person name="Higgins S."/>
            <person name="Loffler F."/>
        </authorList>
    </citation>
    <scope>NUCLEOTIDE SEQUENCE</scope>
</reference>
<keyword evidence="1" id="KW-0472">Membrane</keyword>
<dbReference type="GO" id="GO:0003755">
    <property type="term" value="F:peptidyl-prolyl cis-trans isomerase activity"/>
    <property type="evidence" value="ECO:0007669"/>
    <property type="project" value="UniProtKB-EC"/>
</dbReference>
<proteinExistence type="predicted"/>
<dbReference type="Gene3D" id="3.10.50.40">
    <property type="match status" value="1"/>
</dbReference>
<dbReference type="PANTHER" id="PTHR47245">
    <property type="entry name" value="PEPTIDYLPROLYL ISOMERASE"/>
    <property type="match status" value="1"/>
</dbReference>
<dbReference type="EMBL" id="VSSQ01004782">
    <property type="protein sequence ID" value="MPM26618.1"/>
    <property type="molecule type" value="Genomic_DNA"/>
</dbReference>
<evidence type="ECO:0000256" key="1">
    <source>
        <dbReference type="SAM" id="Phobius"/>
    </source>
</evidence>
<keyword evidence="1" id="KW-0812">Transmembrane</keyword>
<evidence type="ECO:0000259" key="2">
    <source>
        <dbReference type="PROSITE" id="PS50198"/>
    </source>
</evidence>
<dbReference type="AlphaFoldDB" id="A0A644YF71"/>
<dbReference type="PROSITE" id="PS50198">
    <property type="entry name" value="PPIC_PPIASE_2"/>
    <property type="match status" value="1"/>
</dbReference>
<gene>
    <name evidence="3" type="primary">surA_24</name>
    <name evidence="3" type="ORF">SDC9_73122</name>
</gene>
<evidence type="ECO:0000313" key="3">
    <source>
        <dbReference type="EMBL" id="MPM26618.1"/>
    </source>
</evidence>
<accession>A0A644YF71</accession>
<name>A0A644YF71_9ZZZZ</name>
<dbReference type="InterPro" id="IPR046357">
    <property type="entry name" value="PPIase_dom_sf"/>
</dbReference>
<dbReference type="Pfam" id="PF13616">
    <property type="entry name" value="Rotamase_3"/>
    <property type="match status" value="1"/>
</dbReference>
<dbReference type="InterPro" id="IPR027304">
    <property type="entry name" value="Trigger_fact/SurA_dom_sf"/>
</dbReference>
<dbReference type="EC" id="5.2.1.8" evidence="3"/>
<dbReference type="InterPro" id="IPR050245">
    <property type="entry name" value="PrsA_foldase"/>
</dbReference>
<keyword evidence="1" id="KW-1133">Transmembrane helix</keyword>
<dbReference type="SUPFAM" id="SSF109998">
    <property type="entry name" value="Triger factor/SurA peptide-binding domain-like"/>
    <property type="match status" value="1"/>
</dbReference>
<dbReference type="InterPro" id="IPR000297">
    <property type="entry name" value="PPIase_PpiC"/>
</dbReference>
<keyword evidence="3" id="KW-0413">Isomerase</keyword>
<feature type="domain" description="PpiC" evidence="2">
    <location>
        <begin position="344"/>
        <end position="448"/>
    </location>
</feature>
<dbReference type="SUPFAM" id="SSF54534">
    <property type="entry name" value="FKBP-like"/>
    <property type="match status" value="1"/>
</dbReference>
<dbReference type="PANTHER" id="PTHR47245:SF2">
    <property type="entry name" value="PEPTIDYL-PROLYL CIS-TRANS ISOMERASE HP_0175-RELATED"/>
    <property type="match status" value="1"/>
</dbReference>
<comment type="caution">
    <text evidence="3">The sequence shown here is derived from an EMBL/GenBank/DDBJ whole genome shotgun (WGS) entry which is preliminary data.</text>
</comment>
<feature type="transmembrane region" description="Helical" evidence="1">
    <location>
        <begin position="35"/>
        <end position="61"/>
    </location>
</feature>